<dbReference type="Pfam" id="PF00094">
    <property type="entry name" value="VWD"/>
    <property type="match status" value="2"/>
</dbReference>
<feature type="compositionally biased region" description="Low complexity" evidence="13">
    <location>
        <begin position="1810"/>
        <end position="1839"/>
    </location>
</feature>
<organism evidence="18 19">
    <name type="scientific">Lingula anatina</name>
    <name type="common">Brachiopod</name>
    <name type="synonym">Lingula unguis</name>
    <dbReference type="NCBI Taxonomy" id="7574"/>
    <lineage>
        <taxon>Eukaryota</taxon>
        <taxon>Metazoa</taxon>
        <taxon>Spiralia</taxon>
        <taxon>Lophotrochozoa</taxon>
        <taxon>Brachiopoda</taxon>
        <taxon>Linguliformea</taxon>
        <taxon>Lingulata</taxon>
        <taxon>Lingulida</taxon>
        <taxon>Linguloidea</taxon>
        <taxon>Lingulidae</taxon>
        <taxon>Lingula</taxon>
    </lineage>
</organism>
<proteinExistence type="predicted"/>
<evidence type="ECO:0000256" key="13">
    <source>
        <dbReference type="SAM" id="MobiDB-lite"/>
    </source>
</evidence>
<evidence type="ECO:0000256" key="9">
    <source>
        <dbReference type="ARBA" id="ARBA00023157"/>
    </source>
</evidence>
<evidence type="ECO:0000259" key="17">
    <source>
        <dbReference type="PROSITE" id="PS51233"/>
    </source>
</evidence>
<keyword evidence="10" id="KW-0675">Receptor</keyword>
<dbReference type="GO" id="GO:0071944">
    <property type="term" value="C:cell periphery"/>
    <property type="evidence" value="ECO:0007669"/>
    <property type="project" value="UniProtKB-ARBA"/>
</dbReference>
<evidence type="ECO:0000256" key="10">
    <source>
        <dbReference type="ARBA" id="ARBA00023170"/>
    </source>
</evidence>
<feature type="disulfide bond" evidence="12">
    <location>
        <begin position="1363"/>
        <end position="1372"/>
    </location>
</feature>
<dbReference type="PROSITE" id="PS00010">
    <property type="entry name" value="ASX_HYDROXYL"/>
    <property type="match status" value="8"/>
</dbReference>
<name>A0A2R2MKZ8_LINAN</name>
<sequence>MYEFGTNFSQSSFTERDDATKKIKIAGKFRFFNQKYKKMYLGTNGVVSFGRRYNSFIPRSLYTLSKAVFAPLWFDQDLRGRYLSDNEVSMWYKVYDSDADLDQKDRYIMDLAEHDINTYGELNKPFKVAWAIAVTWDNTRPYYYRRYIDSERYSYQVIFATDRQRSFAITNYGTFVRPLSSTRSAYIGYTAGEGSSGSSRWIFQNFASGSELSTRINEELGNTGIVGKWVARLDTTDDDSVNYDEKCLQWVDAQRNNYWYQWTSYFYYYANILTRPCPCSVSQVVWDWNWYMDWTSYCAYPTGGSWYFGSGRECCYDSNLGSLITTGPSANTLILYYSDDSWFWSYYYFGMTRNLQDTQPKRWCCQEAEDYEGLCPLYKSFRPVDTCSRYIPPWFGWSFGDPHFSTIDGFGYSFNGHGEYWMVKYLENNQTTNFLFQGRTARAIDKDGSPVNATVFSAFAARDETNSDGVHVELINNNTELALWIYRNQTQEWEDGSPLLSGGSLTSGALTNMALTYNSTIATVTATFPVSGWTVEFALKTGGVLNFVVTAPGEAKNLTRGLLGIYNDVPDDDFTTPDGSQISINSTQREIFYNFGQLWQISQNDSILYYGQGLSTTNYTDNSFEPLFFEDITWSNETERNEVYTTKCNNNKNCVYDYVLTRNDALASESRVAEETNVATSAEQQNQAPTLSANATVLRITAGELISLALSPTDPDGDNVSVSSSSSLPSGAAFDNATNYVFWTPPQGLDIASLGFVANDGRGGVTELTLEIRYCTGCSGNGICLFDSVTVVNNTDFYQVACNCSTGWSGDNCETDTDGCDQNPCPQGSNCTDVPADLEALGYPAFNCTACPTGYELDTEENKCVDVDECTSNTTSNLCTSICINNMGSYICDCYDGYVKNGTYDCADINECTEQTDNCTQVCTNVPGSFTCSCIEGYELRPDGITCFDANNTCARYSLNCSEICSADIGNGQPGCACPQGYTISPADNSTCDDIDECALNTDTCSHTCNNTDGGYTCSCPSGFTLGSDKRTCQECALPKYGDKCSFTCDCGSRASVCDNVVGCTNCTDGWTGDQCRTDVDECALGTANCGSGANCTNTNGSYICLCGDGYSKVQGSDPNVPGYCVDFDECNDSESPPCSPTATCNNTVGSFVCSCTPGYVGNGTYCEDSNECLAGTVCQGNGETCENTVGSFFCSCLSGYNRVAGVCQDVDECAQGTHSCHQYATCNNLPGNYSCSCNAGFTGNGVFCSDVNECRNLTICGTGEGSTCNNTIGGYECSCRTGYYINGTGCADIDECVDVNYNNSCHQYATCANFPGRFTCTCDGGFTGNGTYCEDVDECNGTNPCSNGGNCTNTIGSYACVCPDGYTGSLCGVQVITSSSSVQSSTASSSVSEPVPTLSTGQVVSTALSVSTSSSLRVIASSSVSDTSTTSSGLVTPTSTISASTTGSSADQSTASSSSSAAVLSSISVATVATSISQVTVSSTDLAASLSAGISTSQSASPTAGVVSTGLSSLAPSTVQVTETPIIVDSSTSTAVASSALDTLLTSVTDQTIYSTTILSTSSSVLSSEALLTSPTEQVLLESTQTLTASMLSTLSVSSVSGTVKASIAESVHVSETTVSTSVVTSAASSASETILTSATGPVTVTSFTSSIPDVSTVSLASSSIGGTGSFSPSAAQSATDQASAAPSASSTASSTDSGAASSSAQDTSASSSSSVAVVASSTDSVAVSSSAQDTSATSSSTVSEVASSTDSLPRPLASSSAQDTSASSTSSVAVSASSTDSVAASSSAQDTSASSTSSVAVSASSTESVAASSSAQDTSTISTSSVAEAASSTDTVTQPSATDQVTSTSVTDPVAVTSASSTAFATTDVASSTAIATSSIETTTPVDYCAGSPCQNGGTCQSLQQGFSCNCASGYVGNTCAGVDRSSLTYNYGAATGDATITGDDVTSGRITATTGFIMGQNSHKYAYVSTNGLISFDGAYLSYTPKSFPLTSTYASSLPIVAAYWADIEAIGDPSAVYYKAYDYYNDYNTNLNTRYTIDRATADVRNYTGTDGFSAKWVLVATWVNCPPNPSSRYAGVENVTFQAVLITDGVHSYAYINYVPGAITITPSSIFKTARVGFTDGAGYNFEPYVSGTAAMATADNVVGNTGVQGVWWFRLHSVSSDYPNYDSLCKDWASQQKTTEAALGVQLSSLSSRVLACPCSLTGALLDRRYRYASRTDPAYSGVWCFTTRWPRFVRGYLSGQECCYDLSTWSLITTENSVTSGSFQLYHERFQSRAYTENDYLPKQYCCALSDNCGVYFQYRPNDKSWFRGDPHFTTLDGVTYTFNGHGEYQLLNAGNGAFIMQTRLEPVSSSQGTTVNATIFSAFAAKDSDSSRLHVQLTQDKQDMAVYVQSDLVSPTLLQTGSASYNNLDLEYNDTTKTLLASFGSGVTVNVTKGVGLLMFAVVVPDEYKSNTTGLMGNYDGNVNNDLEARNGTILASNATESDIYNYFGETWRISQAESIFYYASGYSTVNYTDTSFVPTYSEDLQSIYGNTKYQAAVSKCGSDLQCLYDFLLTDNEALANSTKSFDETSKATSVEAGKDLSSAILGAI</sequence>
<dbReference type="RefSeq" id="XP_023930884.1">
    <property type="nucleotide sequence ID" value="XM_024075116.1"/>
</dbReference>
<dbReference type="PROSITE" id="PS51220">
    <property type="entry name" value="NIDO"/>
    <property type="match status" value="1"/>
</dbReference>
<dbReference type="SMART" id="SM00216">
    <property type="entry name" value="VWD"/>
    <property type="match status" value="2"/>
</dbReference>
<dbReference type="PROSITE" id="PS50856">
    <property type="entry name" value="AMOP"/>
    <property type="match status" value="2"/>
</dbReference>
<evidence type="ECO:0000259" key="14">
    <source>
        <dbReference type="PROSITE" id="PS50026"/>
    </source>
</evidence>
<evidence type="ECO:0000259" key="15">
    <source>
        <dbReference type="PROSITE" id="PS50856"/>
    </source>
</evidence>
<dbReference type="SMART" id="SM00723">
    <property type="entry name" value="AMOP"/>
    <property type="match status" value="1"/>
</dbReference>
<feature type="domain" description="EGF-like" evidence="14">
    <location>
        <begin position="1336"/>
        <end position="1373"/>
    </location>
</feature>
<dbReference type="InterPro" id="IPR000742">
    <property type="entry name" value="EGF"/>
</dbReference>
<dbReference type="Pfam" id="PF23263">
    <property type="entry name" value="C8-3_MUC4"/>
    <property type="match status" value="1"/>
</dbReference>
<evidence type="ECO:0000259" key="16">
    <source>
        <dbReference type="PROSITE" id="PS51220"/>
    </source>
</evidence>
<dbReference type="PANTHER" id="PTHR13802:SF52">
    <property type="entry name" value="MUCIN-4"/>
    <property type="match status" value="1"/>
</dbReference>
<dbReference type="PANTHER" id="PTHR13802">
    <property type="entry name" value="MUCIN 4-RELATED"/>
    <property type="match status" value="1"/>
</dbReference>
<keyword evidence="3" id="KW-0254">Endocytosis</keyword>
<dbReference type="InterPro" id="IPR003886">
    <property type="entry name" value="NIDO_dom"/>
</dbReference>
<dbReference type="PROSITE" id="PS01186">
    <property type="entry name" value="EGF_2"/>
    <property type="match status" value="10"/>
</dbReference>
<reference evidence="19" key="1">
    <citation type="submission" date="2025-08" db="UniProtKB">
        <authorList>
            <consortium name="RefSeq"/>
        </authorList>
    </citation>
    <scope>IDENTIFICATION</scope>
    <source>
        <tissue evidence="19">Gonads</tissue>
    </source>
</reference>
<keyword evidence="7" id="KW-1133">Transmembrane helix</keyword>
<dbReference type="InterPro" id="IPR018097">
    <property type="entry name" value="EGF_Ca-bd_CS"/>
</dbReference>
<keyword evidence="6" id="KW-0677">Repeat</keyword>
<dbReference type="SUPFAM" id="SSF57196">
    <property type="entry name" value="EGF/Laminin"/>
    <property type="match status" value="3"/>
</dbReference>
<dbReference type="GeneID" id="106158645"/>
<evidence type="ECO:0000313" key="18">
    <source>
        <dbReference type="Proteomes" id="UP000085678"/>
    </source>
</evidence>
<dbReference type="OrthoDB" id="5966313at2759"/>
<dbReference type="FunFam" id="2.10.25.10:FF:000066">
    <property type="entry name" value="FAT atypical cadherin 4"/>
    <property type="match status" value="1"/>
</dbReference>
<keyword evidence="9 12" id="KW-1015">Disulfide bond</keyword>
<dbReference type="FunFam" id="2.10.25.10:FF:000038">
    <property type="entry name" value="Fibrillin 2"/>
    <property type="match status" value="5"/>
</dbReference>
<evidence type="ECO:0000256" key="2">
    <source>
        <dbReference type="ARBA" id="ARBA00022536"/>
    </source>
</evidence>
<dbReference type="Proteomes" id="UP000085678">
    <property type="component" value="Unplaced"/>
</dbReference>
<dbReference type="Pfam" id="PF12947">
    <property type="entry name" value="EGF_3"/>
    <property type="match status" value="3"/>
</dbReference>
<feature type="domain" description="AMOP" evidence="15">
    <location>
        <begin position="239"/>
        <end position="382"/>
    </location>
</feature>
<feature type="domain" description="EGF-like" evidence="14">
    <location>
        <begin position="1169"/>
        <end position="1209"/>
    </location>
</feature>
<dbReference type="InterPro" id="IPR056619">
    <property type="entry name" value="C8-3_MUC4"/>
</dbReference>
<evidence type="ECO:0000256" key="5">
    <source>
        <dbReference type="ARBA" id="ARBA00022729"/>
    </source>
</evidence>
<dbReference type="InterPro" id="IPR009030">
    <property type="entry name" value="Growth_fac_rcpt_cys_sf"/>
</dbReference>
<dbReference type="KEGG" id="lak:106158645"/>
<dbReference type="SUPFAM" id="SSF49313">
    <property type="entry name" value="Cadherin-like"/>
    <property type="match status" value="1"/>
</dbReference>
<evidence type="ECO:0000256" key="11">
    <source>
        <dbReference type="ARBA" id="ARBA00023180"/>
    </source>
</evidence>
<feature type="compositionally biased region" description="Low complexity" evidence="13">
    <location>
        <begin position="1673"/>
        <end position="1714"/>
    </location>
</feature>
<dbReference type="Pfam" id="PF06119">
    <property type="entry name" value="NIDO"/>
    <property type="match status" value="2"/>
</dbReference>
<dbReference type="Gene3D" id="2.10.25.10">
    <property type="entry name" value="Laminin"/>
    <property type="match status" value="13"/>
</dbReference>
<evidence type="ECO:0000256" key="8">
    <source>
        <dbReference type="ARBA" id="ARBA00023136"/>
    </source>
</evidence>
<keyword evidence="11" id="KW-0325">Glycoprotein</keyword>
<dbReference type="STRING" id="7574.A0A2R2MKZ8"/>
<dbReference type="CDD" id="cd00054">
    <property type="entry name" value="EGF_CA"/>
    <property type="match status" value="10"/>
</dbReference>
<feature type="region of interest" description="Disordered" evidence="13">
    <location>
        <begin position="1427"/>
        <end position="1456"/>
    </location>
</feature>
<keyword evidence="5" id="KW-0732">Signal</keyword>
<evidence type="ECO:0000256" key="6">
    <source>
        <dbReference type="ARBA" id="ARBA00022737"/>
    </source>
</evidence>
<dbReference type="InterPro" id="IPR005533">
    <property type="entry name" value="AMOP_dom"/>
</dbReference>
<feature type="domain" description="AMOP" evidence="15">
    <location>
        <begin position="2167"/>
        <end position="2307"/>
    </location>
</feature>
<feature type="region of interest" description="Disordered" evidence="13">
    <location>
        <begin position="1810"/>
        <end position="1854"/>
    </location>
</feature>
<evidence type="ECO:0000256" key="4">
    <source>
        <dbReference type="ARBA" id="ARBA00022692"/>
    </source>
</evidence>
<dbReference type="PROSITE" id="PS01187">
    <property type="entry name" value="EGF_CA"/>
    <property type="match status" value="3"/>
</dbReference>
<feature type="disulfide bond" evidence="12">
    <location>
        <begin position="1261"/>
        <end position="1278"/>
    </location>
</feature>
<dbReference type="InParanoid" id="A0A2R2MKZ8"/>
<dbReference type="PROSITE" id="PS50026">
    <property type="entry name" value="EGF_3"/>
    <property type="match status" value="9"/>
</dbReference>
<keyword evidence="4" id="KW-0812">Transmembrane</keyword>
<evidence type="ECO:0000313" key="19">
    <source>
        <dbReference type="RefSeq" id="XP_023930884.1"/>
    </source>
</evidence>
<comment type="caution">
    <text evidence="12">Lacks conserved residue(s) required for the propagation of feature annotation.</text>
</comment>
<dbReference type="FunFam" id="2.10.25.10:FF:000173">
    <property type="entry name" value="Neurogenic locus notch protein 2"/>
    <property type="match status" value="1"/>
</dbReference>
<dbReference type="InterPro" id="IPR000152">
    <property type="entry name" value="EGF-type_Asp/Asn_hydroxyl_site"/>
</dbReference>
<dbReference type="Pfam" id="PF00008">
    <property type="entry name" value="EGF"/>
    <property type="match status" value="1"/>
</dbReference>
<feature type="domain" description="NIDO" evidence="16">
    <location>
        <begin position="2006"/>
        <end position="2164"/>
    </location>
</feature>
<feature type="domain" description="EGF-like" evidence="14">
    <location>
        <begin position="1251"/>
        <end position="1292"/>
    </location>
</feature>
<feature type="domain" description="EGF-like" evidence="14">
    <location>
        <begin position="1293"/>
        <end position="1335"/>
    </location>
</feature>
<dbReference type="InterPro" id="IPR024731">
    <property type="entry name" value="NELL2-like_EGF"/>
</dbReference>
<keyword evidence="8" id="KW-0472">Membrane</keyword>
<dbReference type="SUPFAM" id="SSF57184">
    <property type="entry name" value="Growth factor receptor domain"/>
    <property type="match status" value="4"/>
</dbReference>
<feature type="region of interest" description="Disordered" evidence="13">
    <location>
        <begin position="1671"/>
        <end position="1714"/>
    </location>
</feature>
<evidence type="ECO:0000256" key="3">
    <source>
        <dbReference type="ARBA" id="ARBA00022583"/>
    </source>
</evidence>
<feature type="domain" description="EGF-like" evidence="14">
    <location>
        <begin position="994"/>
        <end position="1034"/>
    </location>
</feature>
<feature type="domain" description="VWFD" evidence="17">
    <location>
        <begin position="2310"/>
        <end position="2508"/>
    </location>
</feature>
<feature type="region of interest" description="Disordered" evidence="13">
    <location>
        <begin position="1729"/>
        <end position="1771"/>
    </location>
</feature>
<dbReference type="SMART" id="SM00181">
    <property type="entry name" value="EGF"/>
    <property type="match status" value="15"/>
</dbReference>
<comment type="subcellular location">
    <subcellularLocation>
        <location evidence="1">Membrane</location>
        <topology evidence="1">Single-pass type I membrane protein</topology>
    </subcellularLocation>
</comment>
<feature type="domain" description="EGF-like" evidence="14">
    <location>
        <begin position="1210"/>
        <end position="1250"/>
    </location>
</feature>
<dbReference type="GO" id="GO:0016020">
    <property type="term" value="C:membrane"/>
    <property type="evidence" value="ECO:0007669"/>
    <property type="project" value="UniProtKB-SubCell"/>
</dbReference>
<dbReference type="Pfam" id="PF07645">
    <property type="entry name" value="EGF_CA"/>
    <property type="match status" value="6"/>
</dbReference>
<dbReference type="Pfam" id="PF14670">
    <property type="entry name" value="FXa_inhibition"/>
    <property type="match status" value="1"/>
</dbReference>
<dbReference type="InterPro" id="IPR015919">
    <property type="entry name" value="Cadherin-like_sf"/>
</dbReference>
<feature type="domain" description="EGF-like" evidence="14">
    <location>
        <begin position="1127"/>
        <end position="1168"/>
    </location>
</feature>
<accession>A0A2R2MKZ8</accession>
<evidence type="ECO:0000256" key="7">
    <source>
        <dbReference type="ARBA" id="ARBA00022989"/>
    </source>
</evidence>
<dbReference type="InterPro" id="IPR001846">
    <property type="entry name" value="VWF_type-D"/>
</dbReference>
<dbReference type="InterPro" id="IPR051495">
    <property type="entry name" value="Epithelial_Barrier/Signaling"/>
</dbReference>
<feature type="domain" description="VWFD" evidence="17">
    <location>
        <begin position="394"/>
        <end position="607"/>
    </location>
</feature>
<dbReference type="GO" id="GO:0005509">
    <property type="term" value="F:calcium ion binding"/>
    <property type="evidence" value="ECO:0007669"/>
    <property type="project" value="InterPro"/>
</dbReference>
<feature type="domain" description="EGF-like" evidence="14">
    <location>
        <begin position="1079"/>
        <end position="1117"/>
    </location>
</feature>
<keyword evidence="18" id="KW-1185">Reference proteome</keyword>
<dbReference type="SMART" id="SM00539">
    <property type="entry name" value="NIDO"/>
    <property type="match status" value="2"/>
</dbReference>
<dbReference type="InterPro" id="IPR049883">
    <property type="entry name" value="NOTCH1_EGF-like"/>
</dbReference>
<feature type="disulfide bond" evidence="12">
    <location>
        <begin position="1913"/>
        <end position="1922"/>
    </location>
</feature>
<dbReference type="GO" id="GO:0007160">
    <property type="term" value="P:cell-matrix adhesion"/>
    <property type="evidence" value="ECO:0007669"/>
    <property type="project" value="InterPro"/>
</dbReference>
<dbReference type="SMART" id="SM00179">
    <property type="entry name" value="EGF_CA"/>
    <property type="match status" value="12"/>
</dbReference>
<dbReference type="PROSITE" id="PS51233">
    <property type="entry name" value="VWFD"/>
    <property type="match status" value="2"/>
</dbReference>
<dbReference type="PROSITE" id="PS00022">
    <property type="entry name" value="EGF_1"/>
    <property type="match status" value="3"/>
</dbReference>
<gene>
    <name evidence="19" type="primary">LOC106158645</name>
</gene>
<evidence type="ECO:0000256" key="1">
    <source>
        <dbReference type="ARBA" id="ARBA00004479"/>
    </source>
</evidence>
<feature type="domain" description="EGF-like" evidence="14">
    <location>
        <begin position="1887"/>
        <end position="1923"/>
    </location>
</feature>
<protein>
    <submittedName>
        <fullName evidence="19">Uncharacterized protein LOC106158645</fullName>
    </submittedName>
</protein>
<keyword evidence="2 12" id="KW-0245">EGF-like domain</keyword>
<dbReference type="FunFam" id="2.10.25.10:FF:000009">
    <property type="entry name" value="Low-density lipoprotein receptor isoform 1"/>
    <property type="match status" value="1"/>
</dbReference>
<dbReference type="GO" id="GO:0006897">
    <property type="term" value="P:endocytosis"/>
    <property type="evidence" value="ECO:0007669"/>
    <property type="project" value="UniProtKB-KW"/>
</dbReference>
<dbReference type="InterPro" id="IPR001881">
    <property type="entry name" value="EGF-like_Ca-bd_dom"/>
</dbReference>
<evidence type="ECO:0000256" key="12">
    <source>
        <dbReference type="PROSITE-ProRule" id="PRU00076"/>
    </source>
</evidence>